<evidence type="ECO:0000313" key="3">
    <source>
        <dbReference type="Proteomes" id="UP000619743"/>
    </source>
</evidence>
<protein>
    <submittedName>
        <fullName evidence="2">Nucleoside-diphosphate sugar epimerase</fullName>
    </submittedName>
</protein>
<feature type="domain" description="NAD-dependent epimerase/dehydratase" evidence="1">
    <location>
        <begin position="3"/>
        <end position="227"/>
    </location>
</feature>
<comment type="caution">
    <text evidence="2">The sequence shown here is derived from an EMBL/GenBank/DDBJ whole genome shotgun (WGS) entry which is preliminary data.</text>
</comment>
<evidence type="ECO:0000259" key="1">
    <source>
        <dbReference type="Pfam" id="PF01370"/>
    </source>
</evidence>
<accession>A0A8J2UAZ3</accession>
<dbReference type="InterPro" id="IPR001509">
    <property type="entry name" value="Epimerase_deHydtase"/>
</dbReference>
<gene>
    <name evidence="2" type="ORF">GCM10011369_35580</name>
</gene>
<dbReference type="AlphaFoldDB" id="A0A8J2UAZ3"/>
<name>A0A8J2UAZ3_9GAMM</name>
<dbReference type="SUPFAM" id="SSF51735">
    <property type="entry name" value="NAD(P)-binding Rossmann-fold domains"/>
    <property type="match status" value="1"/>
</dbReference>
<dbReference type="OrthoDB" id="5295702at2"/>
<dbReference type="Proteomes" id="UP000619743">
    <property type="component" value="Unassembled WGS sequence"/>
</dbReference>
<dbReference type="InterPro" id="IPR036291">
    <property type="entry name" value="NAD(P)-bd_dom_sf"/>
</dbReference>
<dbReference type="EMBL" id="BMDX01000031">
    <property type="protein sequence ID" value="GGA90316.1"/>
    <property type="molecule type" value="Genomic_DNA"/>
</dbReference>
<evidence type="ECO:0000313" key="2">
    <source>
        <dbReference type="EMBL" id="GGA90316.1"/>
    </source>
</evidence>
<sequence>MKIAMTGAAGFIGQHVLQSLLRRGHEVIAITHQRPIAVGHKHLTTLSIPLQKLAQSPLAFARLHQPEVFLDLGWQHLDDYQHTSHIAEQPQLHLALIENLVRQGIQRVVGVGTCFEYGDVSGEVDEQQDCKPQQNYPQGKLQLLQSLQSLKQQLCFDLCWLRPFYVYGLNTARPTLFNAIKSADDNGEIEFPLRTPNAAHDFVAVAELADMIARLTELGQDDGVINCCHGRLRSVQHVANDFVAEQQLAIKPVPAADAELVPVKPFFGAVAKLNSILQRSVESVSGEQ</sequence>
<proteinExistence type="predicted"/>
<reference evidence="3" key="1">
    <citation type="journal article" date="2019" name="Int. J. Syst. Evol. Microbiol.">
        <title>The Global Catalogue of Microorganisms (GCM) 10K type strain sequencing project: providing services to taxonomists for standard genome sequencing and annotation.</title>
        <authorList>
            <consortium name="The Broad Institute Genomics Platform"/>
            <consortium name="The Broad Institute Genome Sequencing Center for Infectious Disease"/>
            <person name="Wu L."/>
            <person name="Ma J."/>
        </authorList>
    </citation>
    <scope>NUCLEOTIDE SEQUENCE [LARGE SCALE GENOMIC DNA]</scope>
    <source>
        <strain evidence="3">CGMCC 1.10130</strain>
    </source>
</reference>
<dbReference type="RefSeq" id="WP_087507605.1">
    <property type="nucleotide sequence ID" value="NZ_BMDX01000031.1"/>
</dbReference>
<dbReference type="PANTHER" id="PTHR43245">
    <property type="entry name" value="BIFUNCTIONAL POLYMYXIN RESISTANCE PROTEIN ARNA"/>
    <property type="match status" value="1"/>
</dbReference>
<dbReference type="InterPro" id="IPR050177">
    <property type="entry name" value="Lipid_A_modif_metabolic_enz"/>
</dbReference>
<dbReference type="Gene3D" id="3.40.50.720">
    <property type="entry name" value="NAD(P)-binding Rossmann-like Domain"/>
    <property type="match status" value="1"/>
</dbReference>
<dbReference type="PANTHER" id="PTHR43245:SF58">
    <property type="entry name" value="BLL5923 PROTEIN"/>
    <property type="match status" value="1"/>
</dbReference>
<organism evidence="2 3">
    <name type="scientific">Neiella marina</name>
    <dbReference type="NCBI Taxonomy" id="508461"/>
    <lineage>
        <taxon>Bacteria</taxon>
        <taxon>Pseudomonadati</taxon>
        <taxon>Pseudomonadota</taxon>
        <taxon>Gammaproteobacteria</taxon>
        <taxon>Alteromonadales</taxon>
        <taxon>Echinimonadaceae</taxon>
        <taxon>Neiella</taxon>
    </lineage>
</organism>
<dbReference type="Pfam" id="PF01370">
    <property type="entry name" value="Epimerase"/>
    <property type="match status" value="1"/>
</dbReference>
<keyword evidence="3" id="KW-1185">Reference proteome</keyword>